<dbReference type="PANTHER" id="PTHR10157">
    <property type="entry name" value="DOPAMINE BETA HYDROXYLASE RELATED"/>
    <property type="match status" value="1"/>
</dbReference>
<dbReference type="Proteomes" id="UP000037510">
    <property type="component" value="Unassembled WGS sequence"/>
</dbReference>
<protein>
    <submittedName>
        <fullName evidence="1">MOXD1-like protein</fullName>
    </submittedName>
</protein>
<feature type="non-terminal residue" evidence="1">
    <location>
        <position position="429"/>
    </location>
</feature>
<dbReference type="InterPro" id="IPR008977">
    <property type="entry name" value="PHM/PNGase_F_dom_sf"/>
</dbReference>
<evidence type="ECO:0000313" key="2">
    <source>
        <dbReference type="Proteomes" id="UP000037510"/>
    </source>
</evidence>
<organism evidence="1 2">
    <name type="scientific">Operophtera brumata</name>
    <name type="common">Winter moth</name>
    <name type="synonym">Phalaena brumata</name>
    <dbReference type="NCBI Taxonomy" id="104452"/>
    <lineage>
        <taxon>Eukaryota</taxon>
        <taxon>Metazoa</taxon>
        <taxon>Ecdysozoa</taxon>
        <taxon>Arthropoda</taxon>
        <taxon>Hexapoda</taxon>
        <taxon>Insecta</taxon>
        <taxon>Pterygota</taxon>
        <taxon>Neoptera</taxon>
        <taxon>Endopterygota</taxon>
        <taxon>Lepidoptera</taxon>
        <taxon>Glossata</taxon>
        <taxon>Ditrysia</taxon>
        <taxon>Geometroidea</taxon>
        <taxon>Geometridae</taxon>
        <taxon>Larentiinae</taxon>
        <taxon>Operophtera</taxon>
    </lineage>
</organism>
<dbReference type="GO" id="GO:0005615">
    <property type="term" value="C:extracellular space"/>
    <property type="evidence" value="ECO:0007669"/>
    <property type="project" value="TreeGrafter"/>
</dbReference>
<dbReference type="GO" id="GO:0005507">
    <property type="term" value="F:copper ion binding"/>
    <property type="evidence" value="ECO:0007669"/>
    <property type="project" value="InterPro"/>
</dbReference>
<name>A0A0L7L132_OPEBR</name>
<feature type="non-terminal residue" evidence="1">
    <location>
        <position position="1"/>
    </location>
</feature>
<comment type="caution">
    <text evidence="1">The sequence shown here is derived from an EMBL/GenBank/DDBJ whole genome shotgun (WGS) entry which is preliminary data.</text>
</comment>
<dbReference type="EMBL" id="JTDY01003668">
    <property type="protein sequence ID" value="KOB69177.1"/>
    <property type="molecule type" value="Genomic_DNA"/>
</dbReference>
<dbReference type="PANTHER" id="PTHR10157:SF23">
    <property type="entry name" value="MOXD1 HOMOLOG 1"/>
    <property type="match status" value="1"/>
</dbReference>
<dbReference type="GO" id="GO:0006589">
    <property type="term" value="P:octopamine biosynthetic process"/>
    <property type="evidence" value="ECO:0007669"/>
    <property type="project" value="TreeGrafter"/>
</dbReference>
<dbReference type="GO" id="GO:0042420">
    <property type="term" value="P:dopamine catabolic process"/>
    <property type="evidence" value="ECO:0007669"/>
    <property type="project" value="TreeGrafter"/>
</dbReference>
<dbReference type="InterPro" id="IPR036939">
    <property type="entry name" value="Cu2_ascorb_mOase_N_sf"/>
</dbReference>
<reference evidence="1 2" key="1">
    <citation type="journal article" date="2015" name="Genome Biol. Evol.">
        <title>The genome of winter moth (Operophtera brumata) provides a genomic perspective on sexual dimorphism and phenology.</title>
        <authorList>
            <person name="Derks M.F."/>
            <person name="Smit S."/>
            <person name="Salis L."/>
            <person name="Schijlen E."/>
            <person name="Bossers A."/>
            <person name="Mateman C."/>
            <person name="Pijl A.S."/>
            <person name="de Ridder D."/>
            <person name="Groenen M.A."/>
            <person name="Visser M.E."/>
            <person name="Megens H.J."/>
        </authorList>
    </citation>
    <scope>NUCLEOTIDE SEQUENCE [LARGE SCALE GENOMIC DNA]</scope>
    <source>
        <strain evidence="1">WM2013NL</strain>
        <tissue evidence="1">Head and thorax</tissue>
    </source>
</reference>
<dbReference type="STRING" id="104452.A0A0L7L132"/>
<proteinExistence type="predicted"/>
<dbReference type="GO" id="GO:0004500">
    <property type="term" value="F:dopamine beta-monooxygenase activity"/>
    <property type="evidence" value="ECO:0007669"/>
    <property type="project" value="InterPro"/>
</dbReference>
<evidence type="ECO:0000313" key="1">
    <source>
        <dbReference type="EMBL" id="KOB69177.1"/>
    </source>
</evidence>
<dbReference type="GO" id="GO:0030667">
    <property type="term" value="C:secretory granule membrane"/>
    <property type="evidence" value="ECO:0007669"/>
    <property type="project" value="TreeGrafter"/>
</dbReference>
<dbReference type="InterPro" id="IPR000945">
    <property type="entry name" value="DBH-like"/>
</dbReference>
<dbReference type="Gene3D" id="2.60.120.310">
    <property type="entry name" value="Copper type II, ascorbate-dependent monooxygenase, N-terminal domain"/>
    <property type="match status" value="3"/>
</dbReference>
<gene>
    <name evidence="1" type="ORF">OBRU01_17205</name>
</gene>
<sequence length="429" mass="46917">SDGELPTHVRSGSRPLRLLQPVSKPESIPLKQWDVRLTNKGTTQILWALGPPGSDGQLPTHVRSGSRPFCLIQPVSKPESIPLKQWDVRLTNKGTTQILWALGPPGSDGQLPTHIRSGSRPLRLLQPVSKPESIPLKQWDVRLTNVSTTQILWALGPPGSDGQLPTHVRSGSRPLRLLQPVSKPESIPLKQWDVRLTNIFKIPELPFKHHIVGYEPIIDSYPIKNGVPVTDSSDSPVHHMVLYECEVQDDEQFLPGNVGIPLGAKKGGVTHYMLEFLPGNVGIPLGAKGGVTHYMLEFLPGNVGIPLGAKGGVTHYMLEVHYDNKALHKGRRDALHAGSSLRQQGAPQRWVPGELLALCCEFLPGNVGIPLGAKGGVTHYMLEFLPGNVGIPLGAKGGVTHYMLEVHYDNKALHKGCTTRRRCGRMTPR</sequence>
<dbReference type="AlphaFoldDB" id="A0A0L7L132"/>
<keyword evidence="2" id="KW-1185">Reference proteome</keyword>
<dbReference type="SUPFAM" id="SSF49742">
    <property type="entry name" value="PHM/PNGase F"/>
    <property type="match status" value="3"/>
</dbReference>
<accession>A0A0L7L132</accession>
<dbReference type="GO" id="GO:0042421">
    <property type="term" value="P:norepinephrine biosynthetic process"/>
    <property type="evidence" value="ECO:0007669"/>
    <property type="project" value="TreeGrafter"/>
</dbReference>